<reference evidence="1" key="2">
    <citation type="journal article" date="2015" name="Fish Shellfish Immunol.">
        <title>Early steps in the European eel (Anguilla anguilla)-Vibrio vulnificus interaction in the gills: Role of the RtxA13 toxin.</title>
        <authorList>
            <person name="Callol A."/>
            <person name="Pajuelo D."/>
            <person name="Ebbesson L."/>
            <person name="Teles M."/>
            <person name="MacKenzie S."/>
            <person name="Amaro C."/>
        </authorList>
    </citation>
    <scope>NUCLEOTIDE SEQUENCE</scope>
</reference>
<protein>
    <submittedName>
        <fullName evidence="1">Uncharacterized protein</fullName>
    </submittedName>
</protein>
<proteinExistence type="predicted"/>
<evidence type="ECO:0000313" key="1">
    <source>
        <dbReference type="EMBL" id="JAH42101.1"/>
    </source>
</evidence>
<reference evidence="1" key="1">
    <citation type="submission" date="2014-11" db="EMBL/GenBank/DDBJ databases">
        <authorList>
            <person name="Amaro Gonzalez C."/>
        </authorList>
    </citation>
    <scope>NUCLEOTIDE SEQUENCE</scope>
</reference>
<sequence length="19" mass="2213">MEKVLCCNCQNNLLAKKFI</sequence>
<organism evidence="1">
    <name type="scientific">Anguilla anguilla</name>
    <name type="common">European freshwater eel</name>
    <name type="synonym">Muraena anguilla</name>
    <dbReference type="NCBI Taxonomy" id="7936"/>
    <lineage>
        <taxon>Eukaryota</taxon>
        <taxon>Metazoa</taxon>
        <taxon>Chordata</taxon>
        <taxon>Craniata</taxon>
        <taxon>Vertebrata</taxon>
        <taxon>Euteleostomi</taxon>
        <taxon>Actinopterygii</taxon>
        <taxon>Neopterygii</taxon>
        <taxon>Teleostei</taxon>
        <taxon>Anguilliformes</taxon>
        <taxon>Anguillidae</taxon>
        <taxon>Anguilla</taxon>
    </lineage>
</organism>
<name>A0A0E9SL96_ANGAN</name>
<accession>A0A0E9SL96</accession>
<dbReference type="EMBL" id="GBXM01066476">
    <property type="protein sequence ID" value="JAH42101.1"/>
    <property type="molecule type" value="Transcribed_RNA"/>
</dbReference>
<dbReference type="AlphaFoldDB" id="A0A0E9SL96"/>